<dbReference type="EMBL" id="JAPMIV010000062">
    <property type="protein sequence ID" value="MDV6376435.1"/>
    <property type="molecule type" value="Genomic_DNA"/>
</dbReference>
<accession>A0ABU4DVF9</accession>
<evidence type="ECO:0000313" key="1">
    <source>
        <dbReference type="EMBL" id="MDV6376435.1"/>
    </source>
</evidence>
<comment type="caution">
    <text evidence="1">The sequence shown here is derived from an EMBL/GenBank/DDBJ whole genome shotgun (WGS) entry which is preliminary data.</text>
</comment>
<keyword evidence="2" id="KW-1185">Reference proteome</keyword>
<evidence type="ECO:0000313" key="2">
    <source>
        <dbReference type="Proteomes" id="UP001276150"/>
    </source>
</evidence>
<organism evidence="1 2">
    <name type="scientific">Deinococcus arenicola</name>
    <dbReference type="NCBI Taxonomy" id="2994950"/>
    <lineage>
        <taxon>Bacteria</taxon>
        <taxon>Thermotogati</taxon>
        <taxon>Deinococcota</taxon>
        <taxon>Deinococci</taxon>
        <taxon>Deinococcales</taxon>
        <taxon>Deinococcaceae</taxon>
        <taxon>Deinococcus</taxon>
    </lineage>
</organism>
<name>A0ABU4DVF9_9DEIO</name>
<proteinExistence type="predicted"/>
<protein>
    <submittedName>
        <fullName evidence="1">Uncharacterized protein</fullName>
    </submittedName>
</protein>
<gene>
    <name evidence="1" type="ORF">ORD21_17715</name>
</gene>
<sequence>MSLKQIAQRWDVRADAALLRLGGELDRATHVPVVSGQPRELWFPPEAIMRAQSGQGKIGSASV</sequence>
<dbReference type="Proteomes" id="UP001276150">
    <property type="component" value="Unassembled WGS sequence"/>
</dbReference>
<dbReference type="RefSeq" id="WP_317641791.1">
    <property type="nucleotide sequence ID" value="NZ_JAPMIV010000062.1"/>
</dbReference>
<reference evidence="1 2" key="1">
    <citation type="submission" date="2022-11" db="EMBL/GenBank/DDBJ databases">
        <title>Deinococcus ZS9-10, Low Temperature and Draught-tolerating, UV-resistant Bacteria from Continental Antarctica.</title>
        <authorList>
            <person name="Cheng L."/>
        </authorList>
    </citation>
    <scope>NUCLEOTIDE SEQUENCE [LARGE SCALE GENOMIC DNA]</scope>
    <source>
        <strain evidence="1 2">ZS9-10</strain>
    </source>
</reference>